<feature type="compositionally biased region" description="Basic and acidic residues" evidence="1">
    <location>
        <begin position="106"/>
        <end position="131"/>
    </location>
</feature>
<gene>
    <name evidence="2" type="ORF">ALC57_13022</name>
</gene>
<proteinExistence type="predicted"/>
<protein>
    <submittedName>
        <fullName evidence="2">Uncharacterized protein</fullName>
    </submittedName>
</protein>
<accession>A0A151J077</accession>
<dbReference type="AlphaFoldDB" id="A0A151J077"/>
<sequence length="209" mass="24426">MLVEAYGEHAREDPFRRDILFLTIPSVLRLVTSKTNLYQKKYFQHCHFRSLCGPHPKGILNVVLRLVDRKAEVHGSRARARRLRWDRGRRERERASVRGTGWQAERGGEERPERERERERESEREREREMEMTGRLTACAITRFELAKERLVVRLLIPPLPLAYSADHGSSDRGATRSRAPQKRQVRTDGGACFHRVHARLLLTTHNSD</sequence>
<organism evidence="2 3">
    <name type="scientific">Trachymyrmex cornetzi</name>
    <dbReference type="NCBI Taxonomy" id="471704"/>
    <lineage>
        <taxon>Eukaryota</taxon>
        <taxon>Metazoa</taxon>
        <taxon>Ecdysozoa</taxon>
        <taxon>Arthropoda</taxon>
        <taxon>Hexapoda</taxon>
        <taxon>Insecta</taxon>
        <taxon>Pterygota</taxon>
        <taxon>Neoptera</taxon>
        <taxon>Endopterygota</taxon>
        <taxon>Hymenoptera</taxon>
        <taxon>Apocrita</taxon>
        <taxon>Aculeata</taxon>
        <taxon>Formicoidea</taxon>
        <taxon>Formicidae</taxon>
        <taxon>Myrmicinae</taxon>
        <taxon>Trachymyrmex</taxon>
    </lineage>
</organism>
<dbReference type="Proteomes" id="UP000078492">
    <property type="component" value="Unassembled WGS sequence"/>
</dbReference>
<feature type="region of interest" description="Disordered" evidence="1">
    <location>
        <begin position="163"/>
        <end position="189"/>
    </location>
</feature>
<keyword evidence="3" id="KW-1185">Reference proteome</keyword>
<dbReference type="EMBL" id="KQ980658">
    <property type="protein sequence ID" value="KYN14746.1"/>
    <property type="molecule type" value="Genomic_DNA"/>
</dbReference>
<name>A0A151J077_9HYME</name>
<reference evidence="2 3" key="1">
    <citation type="submission" date="2015-09" db="EMBL/GenBank/DDBJ databases">
        <title>Trachymyrmex cornetzi WGS genome.</title>
        <authorList>
            <person name="Nygaard S."/>
            <person name="Hu H."/>
            <person name="Boomsma J."/>
            <person name="Zhang G."/>
        </authorList>
    </citation>
    <scope>NUCLEOTIDE SEQUENCE [LARGE SCALE GENOMIC DNA]</scope>
    <source>
        <strain evidence="2">Tcor2-1</strain>
        <tissue evidence="2">Whole body</tissue>
    </source>
</reference>
<evidence type="ECO:0000256" key="1">
    <source>
        <dbReference type="SAM" id="MobiDB-lite"/>
    </source>
</evidence>
<evidence type="ECO:0000313" key="2">
    <source>
        <dbReference type="EMBL" id="KYN14746.1"/>
    </source>
</evidence>
<evidence type="ECO:0000313" key="3">
    <source>
        <dbReference type="Proteomes" id="UP000078492"/>
    </source>
</evidence>
<feature type="region of interest" description="Disordered" evidence="1">
    <location>
        <begin position="96"/>
        <end position="131"/>
    </location>
</feature>